<protein>
    <submittedName>
        <fullName evidence="1">Uncharacterized protein</fullName>
    </submittedName>
</protein>
<gene>
    <name evidence="1" type="ORF">CHRY9390_03248</name>
</gene>
<accession>A0A9N8MJD7</accession>
<keyword evidence="2" id="KW-1185">Reference proteome</keyword>
<evidence type="ECO:0000313" key="2">
    <source>
        <dbReference type="Proteomes" id="UP000662618"/>
    </source>
</evidence>
<proteinExistence type="predicted"/>
<sequence>MKSSNILHFLLSANPTLGKTDEKSVNLVK</sequence>
<dbReference type="AlphaFoldDB" id="A0A9N8MJD7"/>
<dbReference type="EMBL" id="CAJIMS010000001">
    <property type="protein sequence ID" value="CAD7816870.1"/>
    <property type="molecule type" value="Genomic_DNA"/>
</dbReference>
<dbReference type="Proteomes" id="UP000662618">
    <property type="component" value="Unassembled WGS sequence"/>
</dbReference>
<name>A0A9N8MJD7_9FLAO</name>
<comment type="caution">
    <text evidence="1">The sequence shown here is derived from an EMBL/GenBank/DDBJ whole genome shotgun (WGS) entry which is preliminary data.</text>
</comment>
<reference evidence="1" key="1">
    <citation type="submission" date="2020-12" db="EMBL/GenBank/DDBJ databases">
        <authorList>
            <person name="Rodrigo-Torres L."/>
            <person name="Arahal R. D."/>
            <person name="Lucena T."/>
        </authorList>
    </citation>
    <scope>NUCLEOTIDE SEQUENCE</scope>
    <source>
        <strain evidence="1">CECT 9390</strain>
    </source>
</reference>
<evidence type="ECO:0000313" key="1">
    <source>
        <dbReference type="EMBL" id="CAD7816870.1"/>
    </source>
</evidence>
<organism evidence="1 2">
    <name type="scientific">Chryseobacterium aquaeductus</name>
    <dbReference type="NCBI Taxonomy" id="2675056"/>
    <lineage>
        <taxon>Bacteria</taxon>
        <taxon>Pseudomonadati</taxon>
        <taxon>Bacteroidota</taxon>
        <taxon>Flavobacteriia</taxon>
        <taxon>Flavobacteriales</taxon>
        <taxon>Weeksellaceae</taxon>
        <taxon>Chryseobacterium group</taxon>
        <taxon>Chryseobacterium</taxon>
    </lineage>
</organism>